<keyword evidence="3 10" id="KW-0489">Methyltransferase</keyword>
<dbReference type="EC" id="2.1.1.103" evidence="5"/>
<evidence type="ECO:0000256" key="6">
    <source>
        <dbReference type="ARBA" id="ARBA00047619"/>
    </source>
</evidence>
<dbReference type="AlphaFoldDB" id="A0AA38Q1A3"/>
<comment type="pathway">
    <text evidence="2">Lipid metabolism.</text>
</comment>
<evidence type="ECO:0000256" key="7">
    <source>
        <dbReference type="ARBA" id="ARBA00047841"/>
    </source>
</evidence>
<dbReference type="InterPro" id="IPR029063">
    <property type="entry name" value="SAM-dependent_MTases_sf"/>
</dbReference>
<comment type="catalytic activity">
    <reaction evidence="7">
        <text>N-methylethanolamine phosphate + S-adenosyl-L-methionine = N,N-dimethylethanolamine phosphate + S-adenosyl-L-homocysteine + H(+)</text>
        <dbReference type="Rhea" id="RHEA:25321"/>
        <dbReference type="ChEBI" id="CHEBI:15378"/>
        <dbReference type="ChEBI" id="CHEBI:57781"/>
        <dbReference type="ChEBI" id="CHEBI:57856"/>
        <dbReference type="ChEBI" id="CHEBI:58641"/>
        <dbReference type="ChEBI" id="CHEBI:59789"/>
        <dbReference type="EC" id="2.1.1.103"/>
    </reaction>
    <physiologicalReaction direction="left-to-right" evidence="7">
        <dbReference type="Rhea" id="RHEA:25322"/>
    </physiologicalReaction>
</comment>
<keyword evidence="8" id="KW-1133">Transmembrane helix</keyword>
<comment type="caution">
    <text evidence="10">The sequence shown here is derived from an EMBL/GenBank/DDBJ whole genome shotgun (WGS) entry which is preliminary data.</text>
</comment>
<sequence length="504" mass="56712">MVGWPFFLSYNKTHSKTLPASDISIDDVLRVFHDPPALAGLNPLVTKCEALDPSKPSFYTIHDDLRIFGLFKVDTVYTVNFSPTNDGTDTEVNAGLGTTLSEQWRVKEKEESQEVEISEKVTVRCIFLFLPFILATITGAHSRLLEALTEKVIAEAKAPELHRYINMFSYIAILVGLASLWYLEAQSSFIYTRISPSSNVRFAVVCILVMTVSLLWRLYDPHHGKKDNDPYGLFHLSLNKRPGEDENDSPKTEWLNMGYWKVNCRNKARFSSATLALKLIQAANCKEGGSLLDVGHGTGESLILLLTHPFVPRPGHLTGITSLPLHHERSLERVKRFDPATDTNISLHAGDAVYKQESSATDHPLNPSSSARFDSILALDCAYHFRTRETFLCQAFRKLSPAGRIALADVCFANELPMNWQARVIRRVLRLMPRENVISINEYVGRLEQIGYEDVKVEDISEDVFPGFVSFLKPRGLGWWIFGSVLYCYYKAGARFVIASGSRT</sequence>
<evidence type="ECO:0000256" key="2">
    <source>
        <dbReference type="ARBA" id="ARBA00005189"/>
    </source>
</evidence>
<feature type="transmembrane region" description="Helical" evidence="8">
    <location>
        <begin position="202"/>
        <end position="219"/>
    </location>
</feature>
<evidence type="ECO:0000256" key="4">
    <source>
        <dbReference type="ARBA" id="ARBA00022679"/>
    </source>
</evidence>
<dbReference type="EMBL" id="MU801957">
    <property type="protein sequence ID" value="KAJ3985664.1"/>
    <property type="molecule type" value="Genomic_DNA"/>
</dbReference>
<keyword evidence="4" id="KW-0808">Transferase</keyword>
<proteinExistence type="predicted"/>
<organism evidence="10 11">
    <name type="scientific">Lentinula detonsa</name>
    <dbReference type="NCBI Taxonomy" id="2804962"/>
    <lineage>
        <taxon>Eukaryota</taxon>
        <taxon>Fungi</taxon>
        <taxon>Dikarya</taxon>
        <taxon>Basidiomycota</taxon>
        <taxon>Agaricomycotina</taxon>
        <taxon>Agaricomycetes</taxon>
        <taxon>Agaricomycetidae</taxon>
        <taxon>Agaricales</taxon>
        <taxon>Marasmiineae</taxon>
        <taxon>Omphalotaceae</taxon>
        <taxon>Lentinula</taxon>
    </lineage>
</organism>
<dbReference type="Gene3D" id="3.40.50.150">
    <property type="entry name" value="Vaccinia Virus protein VP39"/>
    <property type="match status" value="1"/>
</dbReference>
<dbReference type="SUPFAM" id="SSF53335">
    <property type="entry name" value="S-adenosyl-L-methionine-dependent methyltransferases"/>
    <property type="match status" value="1"/>
</dbReference>
<evidence type="ECO:0000256" key="8">
    <source>
        <dbReference type="SAM" id="Phobius"/>
    </source>
</evidence>
<accession>A0AA38Q1A3</accession>
<feature type="domain" description="DUF7053" evidence="9">
    <location>
        <begin position="13"/>
        <end position="152"/>
    </location>
</feature>
<dbReference type="GO" id="GO:0032259">
    <property type="term" value="P:methylation"/>
    <property type="evidence" value="ECO:0007669"/>
    <property type="project" value="UniProtKB-KW"/>
</dbReference>
<evidence type="ECO:0000313" key="10">
    <source>
        <dbReference type="EMBL" id="KAJ3985664.1"/>
    </source>
</evidence>
<comment type="pathway">
    <text evidence="1">Phospholipid metabolism; phosphatidylcholine biosynthesis.</text>
</comment>
<protein>
    <recommendedName>
        <fullName evidence="5">phosphoethanolamine N-methyltransferase</fullName>
        <ecNumber evidence="5">2.1.1.103</ecNumber>
    </recommendedName>
</protein>
<comment type="catalytic activity">
    <reaction evidence="6">
        <text>N,N-dimethylethanolamine phosphate + S-adenosyl-L-methionine = phosphocholine + S-adenosyl-L-homocysteine + H(+)</text>
        <dbReference type="Rhea" id="RHEA:25325"/>
        <dbReference type="ChEBI" id="CHEBI:15378"/>
        <dbReference type="ChEBI" id="CHEBI:57856"/>
        <dbReference type="ChEBI" id="CHEBI:58641"/>
        <dbReference type="ChEBI" id="CHEBI:59789"/>
        <dbReference type="ChEBI" id="CHEBI:295975"/>
        <dbReference type="EC" id="2.1.1.103"/>
    </reaction>
    <physiologicalReaction direction="left-to-right" evidence="6">
        <dbReference type="Rhea" id="RHEA:25326"/>
    </physiologicalReaction>
</comment>
<dbReference type="PANTHER" id="PTHR44307:SF2">
    <property type="entry name" value="PHOSPHOETHANOLAMINE METHYLTRANSFERASE ISOFORM X1"/>
    <property type="match status" value="1"/>
</dbReference>
<dbReference type="InterPro" id="IPR055481">
    <property type="entry name" value="DUF7053"/>
</dbReference>
<evidence type="ECO:0000259" key="9">
    <source>
        <dbReference type="Pfam" id="PF23155"/>
    </source>
</evidence>
<reference evidence="10" key="1">
    <citation type="submission" date="2022-08" db="EMBL/GenBank/DDBJ databases">
        <authorList>
            <consortium name="DOE Joint Genome Institute"/>
            <person name="Min B."/>
            <person name="Riley R."/>
            <person name="Sierra-Patev S."/>
            <person name="Naranjo-Ortiz M."/>
            <person name="Looney B."/>
            <person name="Konkel Z."/>
            <person name="Slot J.C."/>
            <person name="Sakamoto Y."/>
            <person name="Steenwyk J.L."/>
            <person name="Rokas A."/>
            <person name="Carro J."/>
            <person name="Camarero S."/>
            <person name="Ferreira P."/>
            <person name="Molpeceres G."/>
            <person name="Ruiz-Duenas F.J."/>
            <person name="Serrano A."/>
            <person name="Henrissat B."/>
            <person name="Drula E."/>
            <person name="Hughes K.W."/>
            <person name="Mata J.L."/>
            <person name="Ishikawa N.K."/>
            <person name="Vargas-Isla R."/>
            <person name="Ushijima S."/>
            <person name="Smith C.A."/>
            <person name="Ahrendt S."/>
            <person name="Andreopoulos W."/>
            <person name="He G."/>
            <person name="Labutti K."/>
            <person name="Lipzen A."/>
            <person name="Ng V."/>
            <person name="Sandor L."/>
            <person name="Barry K."/>
            <person name="Martinez A.T."/>
            <person name="Xiao Y."/>
            <person name="Gibbons J.G."/>
            <person name="Terashima K."/>
            <person name="Hibbett D.S."/>
            <person name="Grigoriev I.V."/>
        </authorList>
    </citation>
    <scope>NUCLEOTIDE SEQUENCE</scope>
    <source>
        <strain evidence="10">TFB7829</strain>
    </source>
</reference>
<evidence type="ECO:0000256" key="3">
    <source>
        <dbReference type="ARBA" id="ARBA00022603"/>
    </source>
</evidence>
<feature type="transmembrane region" description="Helical" evidence="8">
    <location>
        <begin position="164"/>
        <end position="182"/>
    </location>
</feature>
<dbReference type="Pfam" id="PF13489">
    <property type="entry name" value="Methyltransf_23"/>
    <property type="match status" value="1"/>
</dbReference>
<dbReference type="GO" id="GO:0000234">
    <property type="term" value="F:phosphoethanolamine N-methyltransferase activity"/>
    <property type="evidence" value="ECO:0007669"/>
    <property type="project" value="UniProtKB-EC"/>
</dbReference>
<keyword evidence="8" id="KW-0472">Membrane</keyword>
<gene>
    <name evidence="10" type="ORF">F5890DRAFT_1409048</name>
</gene>
<feature type="transmembrane region" description="Helical" evidence="8">
    <location>
        <begin position="126"/>
        <end position="144"/>
    </location>
</feature>
<dbReference type="PANTHER" id="PTHR44307">
    <property type="entry name" value="PHOSPHOETHANOLAMINE METHYLTRANSFERASE"/>
    <property type="match status" value="1"/>
</dbReference>
<evidence type="ECO:0000313" key="11">
    <source>
        <dbReference type="Proteomes" id="UP001163850"/>
    </source>
</evidence>
<evidence type="ECO:0000256" key="1">
    <source>
        <dbReference type="ARBA" id="ARBA00004969"/>
    </source>
</evidence>
<evidence type="ECO:0000256" key="5">
    <source>
        <dbReference type="ARBA" id="ARBA00035674"/>
    </source>
</evidence>
<dbReference type="Proteomes" id="UP001163850">
    <property type="component" value="Unassembled WGS sequence"/>
</dbReference>
<keyword evidence="8" id="KW-0812">Transmembrane</keyword>
<name>A0AA38Q1A3_9AGAR</name>
<dbReference type="Pfam" id="PF23155">
    <property type="entry name" value="DUF7053"/>
    <property type="match status" value="1"/>
</dbReference>